<protein>
    <submittedName>
        <fullName evidence="3">Right-handed parallel beta-helix repeat-containing protein</fullName>
    </submittedName>
</protein>
<dbReference type="InterPro" id="IPR011050">
    <property type="entry name" value="Pectin_lyase_fold/virulence"/>
</dbReference>
<evidence type="ECO:0000313" key="4">
    <source>
        <dbReference type="Proteomes" id="UP001303946"/>
    </source>
</evidence>
<dbReference type="SUPFAM" id="SSF51126">
    <property type="entry name" value="Pectin lyase-like"/>
    <property type="match status" value="1"/>
</dbReference>
<keyword evidence="4" id="KW-1185">Reference proteome</keyword>
<evidence type="ECO:0000313" key="3">
    <source>
        <dbReference type="EMBL" id="WOB08888.1"/>
    </source>
</evidence>
<feature type="compositionally biased region" description="Pro residues" evidence="1">
    <location>
        <begin position="43"/>
        <end position="62"/>
    </location>
</feature>
<gene>
    <name evidence="3" type="ORF">RXV79_02230</name>
</gene>
<dbReference type="Gene3D" id="2.160.20.10">
    <property type="entry name" value="Single-stranded right-handed beta-helix, Pectin lyase-like"/>
    <property type="match status" value="1"/>
</dbReference>
<evidence type="ECO:0000256" key="1">
    <source>
        <dbReference type="SAM" id="MobiDB-lite"/>
    </source>
</evidence>
<dbReference type="EMBL" id="CP136336">
    <property type="protein sequence ID" value="WOB08888.1"/>
    <property type="molecule type" value="Genomic_DNA"/>
</dbReference>
<sequence length="470" mass="48200">MTLAHHGRSALRSLSLSIAATALLAGCGAGTDSVHNEAAAPSVPSPAPAPAPAPAPSPAPAPPPGTAVTYYFSDCQTGATSGCVPGDNANAGTSAAAPKRTLAGIDVNALAAGSRLLFARGGAWANFSLQLHNLNVTTAAPLVFDAYTPPAGGSARPVLNPGSAFFVFQTSVFGRSEDTGGYVLRNLTLDGRGSNGWGIHLRNRAHDILLDNLEITGFEIALHSQNESPIGNVTLRNSHIHHNSEMGLLGEADNLVIEGNLFEANNFSGSGFNHAIYLGGSGRNGVIRNNTFTHNSVCTRAPCADGNPVDPNVCRGGNVTIHGQWDGMLIEGNTIQQVASVGSCYGFSITPGYTSAEFFRNFTVRHNTVINLGGCAICAGASVGPLIENNLLINRNNSWMSGVVLGANVGSQGAGGDDVDNGAIVRNNTMCSTYFSGGSQLISAINAGTYTQAGNVLRTGADASTGPCAR</sequence>
<keyword evidence="2" id="KW-0732">Signal</keyword>
<organism evidence="3 4">
    <name type="scientific">Piscinibacter gummiphilus</name>
    <dbReference type="NCBI Taxonomy" id="946333"/>
    <lineage>
        <taxon>Bacteria</taxon>
        <taxon>Pseudomonadati</taxon>
        <taxon>Pseudomonadota</taxon>
        <taxon>Betaproteobacteria</taxon>
        <taxon>Burkholderiales</taxon>
        <taxon>Sphaerotilaceae</taxon>
        <taxon>Piscinibacter</taxon>
    </lineage>
</organism>
<dbReference type="InterPro" id="IPR006626">
    <property type="entry name" value="PbH1"/>
</dbReference>
<accession>A0ABZ0CVH6</accession>
<dbReference type="SMART" id="SM00710">
    <property type="entry name" value="PbH1"/>
    <property type="match status" value="6"/>
</dbReference>
<proteinExistence type="predicted"/>
<feature type="chain" id="PRO_5047077796" evidence="2">
    <location>
        <begin position="26"/>
        <end position="470"/>
    </location>
</feature>
<feature type="region of interest" description="Disordered" evidence="1">
    <location>
        <begin position="36"/>
        <end position="62"/>
    </location>
</feature>
<dbReference type="InterPro" id="IPR012334">
    <property type="entry name" value="Pectin_lyas_fold"/>
</dbReference>
<evidence type="ECO:0000256" key="2">
    <source>
        <dbReference type="SAM" id="SignalP"/>
    </source>
</evidence>
<dbReference type="Proteomes" id="UP001303946">
    <property type="component" value="Chromosome"/>
</dbReference>
<dbReference type="RefSeq" id="WP_316701771.1">
    <property type="nucleotide sequence ID" value="NZ_CP136336.1"/>
</dbReference>
<name>A0ABZ0CVH6_9BURK</name>
<reference evidence="3 4" key="1">
    <citation type="submission" date="2023-10" db="EMBL/GenBank/DDBJ databases">
        <title>Bacteria for the degradation of biodegradable plastic PBAT(Polybutylene adipate terephthalate).</title>
        <authorList>
            <person name="Weon H.-Y."/>
            <person name="Yeon J."/>
        </authorList>
    </citation>
    <scope>NUCLEOTIDE SEQUENCE [LARGE SCALE GENOMIC DNA]</scope>
    <source>
        <strain evidence="3 4">SBD 7-3</strain>
    </source>
</reference>
<feature type="signal peptide" evidence="2">
    <location>
        <begin position="1"/>
        <end position="25"/>
    </location>
</feature>